<dbReference type="PANTHER" id="PTHR11712">
    <property type="entry name" value="POLYKETIDE SYNTHASE-RELATED"/>
    <property type="match status" value="1"/>
</dbReference>
<dbReference type="GO" id="GO:0005829">
    <property type="term" value="C:cytosol"/>
    <property type="evidence" value="ECO:0007669"/>
    <property type="project" value="TreeGrafter"/>
</dbReference>
<dbReference type="Proteomes" id="UP000652231">
    <property type="component" value="Unassembled WGS sequence"/>
</dbReference>
<dbReference type="Gene3D" id="3.40.47.10">
    <property type="match status" value="1"/>
</dbReference>
<protein>
    <submittedName>
        <fullName evidence="3">3-oxoacyl-ACP synthase</fullName>
    </submittedName>
</protein>
<keyword evidence="1" id="KW-0808">Transferase</keyword>
<dbReference type="AlphaFoldDB" id="A0A8J2V872"/>
<dbReference type="RefSeq" id="WP_188438483.1">
    <property type="nucleotide sequence ID" value="NZ_BMGK01000001.1"/>
</dbReference>
<comment type="caution">
    <text evidence="3">The sequence shown here is derived from an EMBL/GenBank/DDBJ whole genome shotgun (WGS) entry which is preliminary data.</text>
</comment>
<evidence type="ECO:0000259" key="2">
    <source>
        <dbReference type="Pfam" id="PF00109"/>
    </source>
</evidence>
<dbReference type="GO" id="GO:0004315">
    <property type="term" value="F:3-oxoacyl-[acyl-carrier-protein] synthase activity"/>
    <property type="evidence" value="ECO:0007669"/>
    <property type="project" value="TreeGrafter"/>
</dbReference>
<accession>A0A8J2V872</accession>
<reference evidence="3" key="2">
    <citation type="submission" date="2020-09" db="EMBL/GenBank/DDBJ databases">
        <authorList>
            <person name="Sun Q."/>
            <person name="Zhou Y."/>
        </authorList>
    </citation>
    <scope>NUCLEOTIDE SEQUENCE</scope>
    <source>
        <strain evidence="3">CGMCC 1.12924</strain>
    </source>
</reference>
<gene>
    <name evidence="3" type="ORF">GCM10011312_01470</name>
</gene>
<evidence type="ECO:0000313" key="4">
    <source>
        <dbReference type="Proteomes" id="UP000652231"/>
    </source>
</evidence>
<organism evidence="3 4">
    <name type="scientific">Planktosalinus lacus</name>
    <dbReference type="NCBI Taxonomy" id="1526573"/>
    <lineage>
        <taxon>Bacteria</taxon>
        <taxon>Pseudomonadati</taxon>
        <taxon>Bacteroidota</taxon>
        <taxon>Flavobacteriia</taxon>
        <taxon>Flavobacteriales</taxon>
        <taxon>Flavobacteriaceae</taxon>
        <taxon>Planktosalinus</taxon>
    </lineage>
</organism>
<feature type="domain" description="Beta-ketoacyl synthase-like N-terminal" evidence="2">
    <location>
        <begin position="46"/>
        <end position="218"/>
    </location>
</feature>
<proteinExistence type="predicted"/>
<dbReference type="SUPFAM" id="SSF53901">
    <property type="entry name" value="Thiolase-like"/>
    <property type="match status" value="2"/>
</dbReference>
<dbReference type="PANTHER" id="PTHR11712:SF336">
    <property type="entry name" value="3-OXOACYL-[ACYL-CARRIER-PROTEIN] SYNTHASE, MITOCHONDRIAL"/>
    <property type="match status" value="1"/>
</dbReference>
<dbReference type="GO" id="GO:0006633">
    <property type="term" value="P:fatty acid biosynthetic process"/>
    <property type="evidence" value="ECO:0007669"/>
    <property type="project" value="TreeGrafter"/>
</dbReference>
<dbReference type="InterPro" id="IPR000794">
    <property type="entry name" value="Beta-ketoacyl_synthase"/>
</dbReference>
<reference evidence="3" key="1">
    <citation type="journal article" date="2014" name="Int. J. Syst. Evol. Microbiol.">
        <title>Complete genome sequence of Corynebacterium casei LMG S-19264T (=DSM 44701T), isolated from a smear-ripened cheese.</title>
        <authorList>
            <consortium name="US DOE Joint Genome Institute (JGI-PGF)"/>
            <person name="Walter F."/>
            <person name="Albersmeier A."/>
            <person name="Kalinowski J."/>
            <person name="Ruckert C."/>
        </authorList>
    </citation>
    <scope>NUCLEOTIDE SEQUENCE</scope>
    <source>
        <strain evidence="3">CGMCC 1.12924</strain>
    </source>
</reference>
<keyword evidence="4" id="KW-1185">Reference proteome</keyword>
<dbReference type="Pfam" id="PF00109">
    <property type="entry name" value="ketoacyl-synt"/>
    <property type="match status" value="1"/>
</dbReference>
<evidence type="ECO:0000256" key="1">
    <source>
        <dbReference type="ARBA" id="ARBA00022679"/>
    </source>
</evidence>
<dbReference type="EMBL" id="BMGK01000001">
    <property type="protein sequence ID" value="GGD80884.1"/>
    <property type="molecule type" value="Genomic_DNA"/>
</dbReference>
<evidence type="ECO:0000313" key="3">
    <source>
        <dbReference type="EMBL" id="GGD80884.1"/>
    </source>
</evidence>
<name>A0A8J2V872_9FLAO</name>
<dbReference type="InterPro" id="IPR014030">
    <property type="entry name" value="Ketoacyl_synth_N"/>
</dbReference>
<sequence>MKKCYINGIGCISAQKTFEGGFLDEVEVNTTDVIFSAKNPDYKAFISPGAIRRMAKGVKMGIAASQYALKEANVEIPDAIITGTGMGCLQDSEKFLKAIIDNKEQFLTPTSFIQSTHNTVGAQIALNLQCKGYNFTYVNGAISLESALVDALLQIETREAGTILAGGVDETSGHTLSLYELIGLIKKKDQGPIDVLNPKTPGAVFSEGAGFFVIENQKKSTTYATLEAVGTQNTLQESEVISFIENFLNTNNLKPQDIDAVVLGNNGDVAFDGYYNEAETLFSNTPQVYYKHLCGEYNTATSFGLWTALHILKKQEIPQILQKNQVTKHPINRVLLYNHYRGKDHSLTLLNHADL</sequence>
<dbReference type="InterPro" id="IPR016039">
    <property type="entry name" value="Thiolase-like"/>
</dbReference>